<organism evidence="2 3">
    <name type="scientific">Heterodera trifolii</name>
    <dbReference type="NCBI Taxonomy" id="157864"/>
    <lineage>
        <taxon>Eukaryota</taxon>
        <taxon>Metazoa</taxon>
        <taxon>Ecdysozoa</taxon>
        <taxon>Nematoda</taxon>
        <taxon>Chromadorea</taxon>
        <taxon>Rhabditida</taxon>
        <taxon>Tylenchina</taxon>
        <taxon>Tylenchomorpha</taxon>
        <taxon>Tylenchoidea</taxon>
        <taxon>Heteroderidae</taxon>
        <taxon>Heteroderinae</taxon>
        <taxon>Heterodera</taxon>
    </lineage>
</organism>
<dbReference type="AlphaFoldDB" id="A0ABD2LY30"/>
<name>A0ABD2LY30_9BILA</name>
<comment type="caution">
    <text evidence="2">The sequence shown here is derived from an EMBL/GenBank/DDBJ whole genome shotgun (WGS) entry which is preliminary data.</text>
</comment>
<feature type="compositionally biased region" description="Basic residues" evidence="1">
    <location>
        <begin position="85"/>
        <end position="102"/>
    </location>
</feature>
<feature type="region of interest" description="Disordered" evidence="1">
    <location>
        <begin position="1"/>
        <end position="25"/>
    </location>
</feature>
<reference evidence="2 3" key="1">
    <citation type="submission" date="2024-10" db="EMBL/GenBank/DDBJ databases">
        <authorList>
            <person name="Kim D."/>
        </authorList>
    </citation>
    <scope>NUCLEOTIDE SEQUENCE [LARGE SCALE GENOMIC DNA]</scope>
    <source>
        <strain evidence="2">BH-2024</strain>
    </source>
</reference>
<feature type="compositionally biased region" description="Basic and acidic residues" evidence="1">
    <location>
        <begin position="53"/>
        <end position="68"/>
    </location>
</feature>
<protein>
    <submittedName>
        <fullName evidence="2">Uncharacterized protein</fullName>
    </submittedName>
</protein>
<gene>
    <name evidence="2" type="ORF">niasHT_008904</name>
</gene>
<evidence type="ECO:0000313" key="2">
    <source>
        <dbReference type="EMBL" id="KAL3120150.1"/>
    </source>
</evidence>
<dbReference type="EMBL" id="JBICBT010000221">
    <property type="protein sequence ID" value="KAL3120150.1"/>
    <property type="molecule type" value="Genomic_DNA"/>
</dbReference>
<dbReference type="Proteomes" id="UP001620626">
    <property type="component" value="Unassembled WGS sequence"/>
</dbReference>
<accession>A0ABD2LY30</accession>
<proteinExistence type="predicted"/>
<evidence type="ECO:0000256" key="1">
    <source>
        <dbReference type="SAM" id="MobiDB-lite"/>
    </source>
</evidence>
<keyword evidence="3" id="KW-1185">Reference proteome</keyword>
<evidence type="ECO:0000313" key="3">
    <source>
        <dbReference type="Proteomes" id="UP001620626"/>
    </source>
</evidence>
<sequence length="134" mass="15538">MKKIEKQRINGKKEKRNKFKGFGLNERIGQRQEEVHNGGLEQYSAVGAHFFDRPEKQEPNEDGIEAKAKQKTHKGIPSMDLADHRKGKVKQRLGKGKAKWKKRDADNSNQCIGRKCQRQQKHFSFPTLGRRKKS</sequence>
<feature type="compositionally biased region" description="Basic and acidic residues" evidence="1">
    <location>
        <begin position="1"/>
        <end position="12"/>
    </location>
</feature>
<feature type="region of interest" description="Disordered" evidence="1">
    <location>
        <begin position="53"/>
        <end position="134"/>
    </location>
</feature>